<protein>
    <submittedName>
        <fullName evidence="1">Uncharacterized protein</fullName>
    </submittedName>
</protein>
<organism evidence="1 2">
    <name type="scientific">Pelagihabitans pacificus</name>
    <dbReference type="NCBI Taxonomy" id="2696054"/>
    <lineage>
        <taxon>Bacteria</taxon>
        <taxon>Pseudomonadati</taxon>
        <taxon>Bacteroidota</taxon>
        <taxon>Flavobacteriia</taxon>
        <taxon>Flavobacteriales</taxon>
        <taxon>Flavobacteriaceae</taxon>
        <taxon>Pelagihabitans</taxon>
    </lineage>
</organism>
<dbReference type="AlphaFoldDB" id="A0A967AUX2"/>
<gene>
    <name evidence="1" type="ORF">FK220_015185</name>
</gene>
<dbReference type="RefSeq" id="WP_152575186.1">
    <property type="nucleotide sequence ID" value="NZ_VIKU02000004.1"/>
</dbReference>
<dbReference type="Proteomes" id="UP000707206">
    <property type="component" value="Unassembled WGS sequence"/>
</dbReference>
<reference evidence="1" key="1">
    <citation type="submission" date="2019-07" db="EMBL/GenBank/DDBJ databases">
        <authorList>
            <person name="De-Chao Zhang Q."/>
        </authorList>
    </citation>
    <scope>NUCLEOTIDE SEQUENCE</scope>
    <source>
        <strain evidence="1">TP-CH-4</strain>
    </source>
</reference>
<evidence type="ECO:0000313" key="2">
    <source>
        <dbReference type="Proteomes" id="UP000707206"/>
    </source>
</evidence>
<accession>A0A967AUX2</accession>
<dbReference type="Gene3D" id="3.40.50.1820">
    <property type="entry name" value="alpha/beta hydrolase"/>
    <property type="match status" value="1"/>
</dbReference>
<evidence type="ECO:0000313" key="1">
    <source>
        <dbReference type="EMBL" id="NHF60698.1"/>
    </source>
</evidence>
<reference evidence="1" key="2">
    <citation type="submission" date="2020-03" db="EMBL/GenBank/DDBJ databases">
        <title>Flavobacteriaceae bacterium strain TP-CH-4, a member of the family Flavobacteriaceae isolated from a deep-sea seamount.</title>
        <authorList>
            <person name="Zhang D.-C."/>
        </authorList>
    </citation>
    <scope>NUCLEOTIDE SEQUENCE</scope>
    <source>
        <strain evidence="1">TP-CH-4</strain>
    </source>
</reference>
<dbReference type="EMBL" id="VIKU02000004">
    <property type="protein sequence ID" value="NHF60698.1"/>
    <property type="molecule type" value="Genomic_DNA"/>
</dbReference>
<comment type="caution">
    <text evidence="1">The sequence shown here is derived from an EMBL/GenBank/DDBJ whole genome shotgun (WGS) entry which is preliminary data.</text>
</comment>
<sequence>MLDCIGFQGKVNGTNQGYTGHSAGAMEGLFAAGMNTTHGNYRASAIKAVYAMSPPGYSPDQYGITKTPNGYSFIKDTAIFTVVGEQKKNMNGPKTINKENWRLQGYDQMNASAPRYQVLVKGDNTGHEAVARLNEGVKLYNGANSLDLFDTFVKGSDRKAEIGILSQPVTNELEIKVKGN</sequence>
<proteinExistence type="predicted"/>
<keyword evidence="2" id="KW-1185">Reference proteome</keyword>
<dbReference type="InterPro" id="IPR029058">
    <property type="entry name" value="AB_hydrolase_fold"/>
</dbReference>
<name>A0A967AUX2_9FLAO</name>